<gene>
    <name evidence="2" type="ORF">A6M23_06925</name>
    <name evidence="1" type="ORF">A6P07_12295</name>
</gene>
<evidence type="ECO:0000313" key="2">
    <source>
        <dbReference type="EMBL" id="OCX74095.1"/>
    </source>
</evidence>
<organism evidence="1 3">
    <name type="scientific">Acidithiobacillus thiooxidans</name>
    <name type="common">Thiobacillus thiooxidans</name>
    <dbReference type="NCBI Taxonomy" id="930"/>
    <lineage>
        <taxon>Bacteria</taxon>
        <taxon>Pseudomonadati</taxon>
        <taxon>Pseudomonadota</taxon>
        <taxon>Acidithiobacillia</taxon>
        <taxon>Acidithiobacillales</taxon>
        <taxon>Acidithiobacillaceae</taxon>
        <taxon>Acidithiobacillus</taxon>
    </lineage>
</organism>
<dbReference type="AlphaFoldDB" id="A0A1C2I5W7"/>
<protein>
    <submittedName>
        <fullName evidence="1">Uncharacterized protein</fullName>
    </submittedName>
</protein>
<dbReference type="Proteomes" id="UP000095008">
    <property type="component" value="Unassembled WGS sequence"/>
</dbReference>
<evidence type="ECO:0000313" key="1">
    <source>
        <dbReference type="EMBL" id="OCX71360.1"/>
    </source>
</evidence>
<evidence type="ECO:0000313" key="4">
    <source>
        <dbReference type="Proteomes" id="UP000095008"/>
    </source>
</evidence>
<keyword evidence="4" id="KW-1185">Reference proteome</keyword>
<evidence type="ECO:0000313" key="3">
    <source>
        <dbReference type="Proteomes" id="UP000094893"/>
    </source>
</evidence>
<comment type="caution">
    <text evidence="1">The sequence shown here is derived from an EMBL/GenBank/DDBJ whole genome shotgun (WGS) entry which is preliminary data.</text>
</comment>
<dbReference type="EMBL" id="LWRY01000048">
    <property type="protein sequence ID" value="OCX74095.1"/>
    <property type="molecule type" value="Genomic_DNA"/>
</dbReference>
<proteinExistence type="predicted"/>
<name>A0A1C2I5W7_ACITH</name>
<reference evidence="1 3" key="1">
    <citation type="journal article" date="2016" name="Int. J. Mol. Sci.">
        <title>Comparative genomics of the extreme acidophile Acidithiobacillus thiooxidans reveals intraspecific divergence and niche adaptation.</title>
        <authorList>
            <person name="Zhang X."/>
            <person name="Feng X."/>
            <person name="Tao J."/>
            <person name="Ma L."/>
            <person name="Xiao Y."/>
            <person name="Liang Y."/>
            <person name="Liu X."/>
            <person name="Yin H."/>
        </authorList>
    </citation>
    <scope>NUCLEOTIDE SEQUENCE [LARGE SCALE GENOMIC DNA]</scope>
    <source>
        <strain evidence="1 3">A02</strain>
        <strain evidence="2">DXS-W</strain>
    </source>
</reference>
<sequence length="59" mass="6847">MTIFIMHTRKNTLKNVLTMADGSRIFSEASRGEQIVIIMSHYQATMYGFKKCALTDWFI</sequence>
<accession>A0A1C2I5W7</accession>
<dbReference type="EMBL" id="LWSA01000170">
    <property type="protein sequence ID" value="OCX71360.1"/>
    <property type="molecule type" value="Genomic_DNA"/>
</dbReference>
<dbReference type="Proteomes" id="UP000094893">
    <property type="component" value="Unassembled WGS sequence"/>
</dbReference>